<dbReference type="PROSITE" id="PS50977">
    <property type="entry name" value="HTH_TETR_2"/>
    <property type="match status" value="1"/>
</dbReference>
<feature type="DNA-binding region" description="H-T-H motif" evidence="4">
    <location>
        <begin position="48"/>
        <end position="67"/>
    </location>
</feature>
<keyword evidence="3" id="KW-0804">Transcription</keyword>
<evidence type="ECO:0000313" key="6">
    <source>
        <dbReference type="EMBL" id="NYE74294.1"/>
    </source>
</evidence>
<keyword evidence="2 4" id="KW-0238">DNA-binding</keyword>
<dbReference type="InterPro" id="IPR036271">
    <property type="entry name" value="Tet_transcr_reg_TetR-rel_C_sf"/>
</dbReference>
<evidence type="ECO:0000256" key="2">
    <source>
        <dbReference type="ARBA" id="ARBA00023125"/>
    </source>
</evidence>
<dbReference type="InterPro" id="IPR004111">
    <property type="entry name" value="Repressor_TetR_C"/>
</dbReference>
<dbReference type="GO" id="GO:0003677">
    <property type="term" value="F:DNA binding"/>
    <property type="evidence" value="ECO:0007669"/>
    <property type="project" value="UniProtKB-UniRule"/>
</dbReference>
<keyword evidence="1" id="KW-0805">Transcription regulation</keyword>
<feature type="domain" description="HTH tetR-type" evidence="5">
    <location>
        <begin position="25"/>
        <end position="85"/>
    </location>
</feature>
<dbReference type="Proteomes" id="UP000569914">
    <property type="component" value="Unassembled WGS sequence"/>
</dbReference>
<dbReference type="InterPro" id="IPR001647">
    <property type="entry name" value="HTH_TetR"/>
</dbReference>
<evidence type="ECO:0000313" key="7">
    <source>
        <dbReference type="Proteomes" id="UP000569914"/>
    </source>
</evidence>
<comment type="caution">
    <text evidence="6">The sequence shown here is derived from an EMBL/GenBank/DDBJ whole genome shotgun (WGS) entry which is preliminary data.</text>
</comment>
<evidence type="ECO:0000259" key="5">
    <source>
        <dbReference type="PROSITE" id="PS50977"/>
    </source>
</evidence>
<organism evidence="6 7">
    <name type="scientific">Microlunatus parietis</name>
    <dbReference type="NCBI Taxonomy" id="682979"/>
    <lineage>
        <taxon>Bacteria</taxon>
        <taxon>Bacillati</taxon>
        <taxon>Actinomycetota</taxon>
        <taxon>Actinomycetes</taxon>
        <taxon>Propionibacteriales</taxon>
        <taxon>Propionibacteriaceae</taxon>
        <taxon>Microlunatus</taxon>
    </lineage>
</organism>
<dbReference type="Pfam" id="PF02909">
    <property type="entry name" value="TetR_C_1"/>
    <property type="match status" value="1"/>
</dbReference>
<dbReference type="SUPFAM" id="SSF46689">
    <property type="entry name" value="Homeodomain-like"/>
    <property type="match status" value="1"/>
</dbReference>
<sequence>MHGAELSRVLPLLWRTAERSSPGDRLSVGRIVQQAVELADVSGLERVTMRALAQELSVGTMSLYTHVPGKPELHALMLDHVTGEDLRPVPETVGWREAVIEIAHNDRDRYLRHPWLLQLTATRPPSGPNVTAKYDRDLSALDRTGLSAAEITATMITLGVFVQGTVQSEVDAAAARAAGFDDSDWWQAHRPYWSRVVDPDHFPAIHRQFESAGRPDPDTDHRFNFDFGLERLLDGIEVLLDRRSGQ</sequence>
<dbReference type="Gene3D" id="1.10.357.10">
    <property type="entry name" value="Tetracycline Repressor, domain 2"/>
    <property type="match status" value="1"/>
</dbReference>
<evidence type="ECO:0000256" key="4">
    <source>
        <dbReference type="PROSITE-ProRule" id="PRU00335"/>
    </source>
</evidence>
<dbReference type="InterPro" id="IPR009057">
    <property type="entry name" value="Homeodomain-like_sf"/>
</dbReference>
<accession>A0A7Y9LBY1</accession>
<dbReference type="SUPFAM" id="SSF48498">
    <property type="entry name" value="Tetracyclin repressor-like, C-terminal domain"/>
    <property type="match status" value="1"/>
</dbReference>
<dbReference type="Gene3D" id="1.10.10.60">
    <property type="entry name" value="Homeodomain-like"/>
    <property type="match status" value="1"/>
</dbReference>
<evidence type="ECO:0000256" key="3">
    <source>
        <dbReference type="ARBA" id="ARBA00023163"/>
    </source>
</evidence>
<dbReference type="EMBL" id="JACCBU010000001">
    <property type="protein sequence ID" value="NYE74294.1"/>
    <property type="molecule type" value="Genomic_DNA"/>
</dbReference>
<evidence type="ECO:0000256" key="1">
    <source>
        <dbReference type="ARBA" id="ARBA00023015"/>
    </source>
</evidence>
<name>A0A7Y9LBY1_9ACTN</name>
<dbReference type="AlphaFoldDB" id="A0A7Y9LBY1"/>
<dbReference type="GO" id="GO:0045892">
    <property type="term" value="P:negative regulation of DNA-templated transcription"/>
    <property type="evidence" value="ECO:0007669"/>
    <property type="project" value="InterPro"/>
</dbReference>
<proteinExistence type="predicted"/>
<protein>
    <submittedName>
        <fullName evidence="6">AcrR family transcriptional regulator</fullName>
    </submittedName>
</protein>
<dbReference type="RefSeq" id="WP_179756492.1">
    <property type="nucleotide sequence ID" value="NZ_JACCBU010000001.1"/>
</dbReference>
<reference evidence="6 7" key="1">
    <citation type="submission" date="2020-07" db="EMBL/GenBank/DDBJ databases">
        <title>Sequencing the genomes of 1000 actinobacteria strains.</title>
        <authorList>
            <person name="Klenk H.-P."/>
        </authorList>
    </citation>
    <scope>NUCLEOTIDE SEQUENCE [LARGE SCALE GENOMIC DNA]</scope>
    <source>
        <strain evidence="6 7">DSM 22083</strain>
    </source>
</reference>
<gene>
    <name evidence="6" type="ORF">BKA15_005623</name>
</gene>
<keyword evidence="7" id="KW-1185">Reference proteome</keyword>